<organism evidence="7 8">
    <name type="scientific">Armillaria solidipes</name>
    <dbReference type="NCBI Taxonomy" id="1076256"/>
    <lineage>
        <taxon>Eukaryota</taxon>
        <taxon>Fungi</taxon>
        <taxon>Dikarya</taxon>
        <taxon>Basidiomycota</taxon>
        <taxon>Agaricomycotina</taxon>
        <taxon>Agaricomycetes</taxon>
        <taxon>Agaricomycetidae</taxon>
        <taxon>Agaricales</taxon>
        <taxon>Marasmiineae</taxon>
        <taxon>Physalacriaceae</taxon>
        <taxon>Armillaria</taxon>
    </lineage>
</organism>
<dbReference type="Proteomes" id="UP000218334">
    <property type="component" value="Unassembled WGS sequence"/>
</dbReference>
<feature type="region of interest" description="Disordered" evidence="5">
    <location>
        <begin position="635"/>
        <end position="725"/>
    </location>
</feature>
<evidence type="ECO:0000259" key="6">
    <source>
        <dbReference type="Pfam" id="PF08167"/>
    </source>
</evidence>
<dbReference type="AlphaFoldDB" id="A0A2H3BPI2"/>
<dbReference type="Pfam" id="PF08167">
    <property type="entry name" value="RIX1"/>
    <property type="match status" value="1"/>
</dbReference>
<evidence type="ECO:0000256" key="4">
    <source>
        <dbReference type="ARBA" id="ARBA00023242"/>
    </source>
</evidence>
<dbReference type="PANTHER" id="PTHR34105:SF1">
    <property type="entry name" value="PROLINE-, GLUTAMIC ACID- AND LEUCINE-RICH PROTEIN 1"/>
    <property type="match status" value="1"/>
</dbReference>
<dbReference type="GO" id="GO:0006364">
    <property type="term" value="P:rRNA processing"/>
    <property type="evidence" value="ECO:0007669"/>
    <property type="project" value="TreeGrafter"/>
</dbReference>
<dbReference type="GO" id="GO:0005634">
    <property type="term" value="C:nucleus"/>
    <property type="evidence" value="ECO:0007669"/>
    <property type="project" value="UniProtKB-SubCell"/>
</dbReference>
<evidence type="ECO:0000256" key="5">
    <source>
        <dbReference type="SAM" id="MobiDB-lite"/>
    </source>
</evidence>
<reference evidence="8" key="1">
    <citation type="journal article" date="2017" name="Nat. Ecol. Evol.">
        <title>Genome expansion and lineage-specific genetic innovations in the forest pathogenic fungi Armillaria.</title>
        <authorList>
            <person name="Sipos G."/>
            <person name="Prasanna A.N."/>
            <person name="Walter M.C."/>
            <person name="O'Connor E."/>
            <person name="Balint B."/>
            <person name="Krizsan K."/>
            <person name="Kiss B."/>
            <person name="Hess J."/>
            <person name="Varga T."/>
            <person name="Slot J."/>
            <person name="Riley R."/>
            <person name="Boka B."/>
            <person name="Rigling D."/>
            <person name="Barry K."/>
            <person name="Lee J."/>
            <person name="Mihaltcheva S."/>
            <person name="LaButti K."/>
            <person name="Lipzen A."/>
            <person name="Waldron R."/>
            <person name="Moloney N.M."/>
            <person name="Sperisen C."/>
            <person name="Kredics L."/>
            <person name="Vagvoelgyi C."/>
            <person name="Patrignani A."/>
            <person name="Fitzpatrick D."/>
            <person name="Nagy I."/>
            <person name="Doyle S."/>
            <person name="Anderson J.B."/>
            <person name="Grigoriev I.V."/>
            <person name="Gueldener U."/>
            <person name="Muensterkoetter M."/>
            <person name="Nagy L.G."/>
        </authorList>
    </citation>
    <scope>NUCLEOTIDE SEQUENCE [LARGE SCALE GENOMIC DNA]</scope>
    <source>
        <strain evidence="8">28-4</strain>
    </source>
</reference>
<sequence length="725" mass="78959">MENDAIIQLKTLLQLHLATDTSSAQNLPYILDILTSEHLSPSPHLTKWTSRIYSLLHSKDAPGKWAGLCLAHRTSLLSKPVMIEHAQQWLTIALRVLSRKETMPVLKATVNLCRIIFCSAMDVSEFQRQVCLPNVTKFTQTIIALCDGEPDVEFKILLLNTLAGIIPLYPNAHRSSHSALSGLCLQYLNGSAPLPTPMALLRSSSRLYAVLPATGGKVGASNLWKKTVEETLTFGWTAFSSLRSSFSEGPVSRDEDAHVTIPLNLDRLRCFVIIIDDLLGTGTQRSVQVPIGSLHKFAIALLTSTTADRGPNNGHIDISARSLEASIVPTLWKLGCEFVASLTIHLRHHLTSHLNGLTSCLSSHLEQKTAGSQRLPFLKALHSILVHCLPLHSEVSCNRLTKAVLSSITTILPSQSDFDQSTDTVQTGRSKKGKKRARAYEGDELLKVSRNILFPLSDDGKAVFVACDVLAILLRNPGLSPTTHSLSIRVLLSILFFLPQRSPLSLSSDPTLYPKLLQKIQALVTESGCGTTNTASKSLGLVLRAVDLSTIDDNSSVLINILQACQRTLDLLLHPRVPPLVRSLPHVETLSLFLAEEGTEEARDRELLGLSVLQHQTSDPVQTTVATPSPQVDLDQEDRHIRPIPPVKVPSPIPIDTPAPVNPGNSLPRAEPVYVPSKPSYPPAATPTLEPPTAFKPTVMIADAVEEDQEMPAIDLDSDSDSASD</sequence>
<dbReference type="PANTHER" id="PTHR34105">
    <property type="entry name" value="PROLINE-, GLUTAMIC ACID- AND LEUCINE-RICH PROTEIN 1"/>
    <property type="match status" value="1"/>
</dbReference>
<accession>A0A2H3BPI2</accession>
<gene>
    <name evidence="7" type="ORF">ARMSODRAFT_931698</name>
</gene>
<dbReference type="STRING" id="1076256.A0A2H3BPI2"/>
<dbReference type="InterPro" id="IPR012583">
    <property type="entry name" value="RIX1_N"/>
</dbReference>
<evidence type="ECO:0000256" key="3">
    <source>
        <dbReference type="ARBA" id="ARBA00021502"/>
    </source>
</evidence>
<protein>
    <recommendedName>
        <fullName evidence="3">Pre-rRNA-processing protein RIX1</fullName>
    </recommendedName>
</protein>
<name>A0A2H3BPI2_9AGAR</name>
<comment type="similarity">
    <text evidence="2">Belongs to the RIX1/PELP1 family.</text>
</comment>
<keyword evidence="4" id="KW-0539">Nucleus</keyword>
<feature type="compositionally biased region" description="Acidic residues" evidence="5">
    <location>
        <begin position="704"/>
        <end position="725"/>
    </location>
</feature>
<evidence type="ECO:0000313" key="8">
    <source>
        <dbReference type="Proteomes" id="UP000218334"/>
    </source>
</evidence>
<dbReference type="InterPro" id="IPR016024">
    <property type="entry name" value="ARM-type_fold"/>
</dbReference>
<feature type="compositionally biased region" description="Pro residues" evidence="5">
    <location>
        <begin position="643"/>
        <end position="661"/>
    </location>
</feature>
<proteinExistence type="inferred from homology"/>
<comment type="subcellular location">
    <subcellularLocation>
        <location evidence="1">Nucleus</location>
    </subcellularLocation>
</comment>
<keyword evidence="8" id="KW-1185">Reference proteome</keyword>
<feature type="domain" description="Pre-rRNA-processing protein RIX1 N-terminal" evidence="6">
    <location>
        <begin position="11"/>
        <end position="193"/>
    </location>
</feature>
<dbReference type="EMBL" id="KZ293421">
    <property type="protein sequence ID" value="PBK72811.1"/>
    <property type="molecule type" value="Genomic_DNA"/>
</dbReference>
<evidence type="ECO:0000313" key="7">
    <source>
        <dbReference type="EMBL" id="PBK72811.1"/>
    </source>
</evidence>
<evidence type="ECO:0000256" key="1">
    <source>
        <dbReference type="ARBA" id="ARBA00004123"/>
    </source>
</evidence>
<evidence type="ECO:0000256" key="2">
    <source>
        <dbReference type="ARBA" id="ARBA00010511"/>
    </source>
</evidence>
<dbReference type="SUPFAM" id="SSF48371">
    <property type="entry name" value="ARM repeat"/>
    <property type="match status" value="1"/>
</dbReference>